<evidence type="ECO:0000256" key="1">
    <source>
        <dbReference type="SAM" id="MobiDB-lite"/>
    </source>
</evidence>
<name>A0A091CYW0_FUKDA</name>
<dbReference type="EMBL" id="KN123763">
    <property type="protein sequence ID" value="KFO23433.1"/>
    <property type="molecule type" value="Genomic_DNA"/>
</dbReference>
<reference evidence="2 3" key="1">
    <citation type="submission" date="2013-11" db="EMBL/GenBank/DDBJ databases">
        <title>The Damaraland mole rat (Fukomys damarensis) genome and evolution of African mole rats.</title>
        <authorList>
            <person name="Gladyshev V.N."/>
            <person name="Fang X."/>
        </authorList>
    </citation>
    <scope>NUCLEOTIDE SEQUENCE [LARGE SCALE GENOMIC DNA]</scope>
    <source>
        <tissue evidence="2">Liver</tissue>
    </source>
</reference>
<sequence length="247" mass="27501">MRTKTCHVKVQDPNNEFFFTIYFNEEEQKLGVEEEKEEKEEEENEDGEGEERKEEEEEKTTKSCVEHCLNSQIILPLTKEPGDRRSPSLAYDGIDSPEMLSFGPLCWSKGVQLPVERSAPSAGVDEVAERGAATSASSLQPFSTVVVLSGSIQCGDGPQEPELEKDEVENARQEKKKEKRRRSVIVMQYEFSQEMAVNWISELAWIRAGGVPMVSVGRGMCGVSKGLCVGDEEMEGTMCVNVPVAIE</sequence>
<protein>
    <submittedName>
        <fullName evidence="2">Uncharacterized protein</fullName>
    </submittedName>
</protein>
<feature type="compositionally biased region" description="Acidic residues" evidence="1">
    <location>
        <begin position="34"/>
        <end position="58"/>
    </location>
</feature>
<feature type="region of interest" description="Disordered" evidence="1">
    <location>
        <begin position="29"/>
        <end position="64"/>
    </location>
</feature>
<accession>A0A091CYW0</accession>
<evidence type="ECO:0000313" key="3">
    <source>
        <dbReference type="Proteomes" id="UP000028990"/>
    </source>
</evidence>
<feature type="region of interest" description="Disordered" evidence="1">
    <location>
        <begin position="156"/>
        <end position="177"/>
    </location>
</feature>
<keyword evidence="3" id="KW-1185">Reference proteome</keyword>
<dbReference type="Proteomes" id="UP000028990">
    <property type="component" value="Unassembled WGS sequence"/>
</dbReference>
<proteinExistence type="predicted"/>
<dbReference type="AlphaFoldDB" id="A0A091CYW0"/>
<gene>
    <name evidence="2" type="ORF">H920_15193</name>
</gene>
<organism evidence="2 3">
    <name type="scientific">Fukomys damarensis</name>
    <name type="common">Damaraland mole rat</name>
    <name type="synonym">Cryptomys damarensis</name>
    <dbReference type="NCBI Taxonomy" id="885580"/>
    <lineage>
        <taxon>Eukaryota</taxon>
        <taxon>Metazoa</taxon>
        <taxon>Chordata</taxon>
        <taxon>Craniata</taxon>
        <taxon>Vertebrata</taxon>
        <taxon>Euteleostomi</taxon>
        <taxon>Mammalia</taxon>
        <taxon>Eutheria</taxon>
        <taxon>Euarchontoglires</taxon>
        <taxon>Glires</taxon>
        <taxon>Rodentia</taxon>
        <taxon>Hystricomorpha</taxon>
        <taxon>Bathyergidae</taxon>
        <taxon>Fukomys</taxon>
    </lineage>
</organism>
<evidence type="ECO:0000313" key="2">
    <source>
        <dbReference type="EMBL" id="KFO23433.1"/>
    </source>
</evidence>